<dbReference type="SUPFAM" id="SSF56801">
    <property type="entry name" value="Acetyl-CoA synthetase-like"/>
    <property type="match status" value="1"/>
</dbReference>
<protein>
    <submittedName>
        <fullName evidence="5">Long-chain fatty acid--CoA ligase</fullName>
    </submittedName>
</protein>
<dbReference type="InterPro" id="IPR000873">
    <property type="entry name" value="AMP-dep_synth/lig_dom"/>
</dbReference>
<evidence type="ECO:0000256" key="1">
    <source>
        <dbReference type="ARBA" id="ARBA00022598"/>
    </source>
</evidence>
<dbReference type="EMBL" id="DSUH01000214">
    <property type="protein sequence ID" value="HGU32992.1"/>
    <property type="molecule type" value="Genomic_DNA"/>
</dbReference>
<dbReference type="GO" id="GO:0004467">
    <property type="term" value="F:long-chain fatty acid-CoA ligase activity"/>
    <property type="evidence" value="ECO:0007669"/>
    <property type="project" value="TreeGrafter"/>
</dbReference>
<evidence type="ECO:0000256" key="3">
    <source>
        <dbReference type="ARBA" id="ARBA00023098"/>
    </source>
</evidence>
<accession>A0A7C4RRN3</accession>
<evidence type="ECO:0000259" key="4">
    <source>
        <dbReference type="Pfam" id="PF00501"/>
    </source>
</evidence>
<dbReference type="GO" id="GO:0016020">
    <property type="term" value="C:membrane"/>
    <property type="evidence" value="ECO:0007669"/>
    <property type="project" value="TreeGrafter"/>
</dbReference>
<dbReference type="PANTHER" id="PTHR43272:SF32">
    <property type="entry name" value="AMP-DEPENDENT SYNTHETASE_LIGASE DOMAIN-CONTAINING PROTEIN"/>
    <property type="match status" value="1"/>
</dbReference>
<dbReference type="Gene3D" id="3.40.50.12780">
    <property type="entry name" value="N-terminal domain of ligase-like"/>
    <property type="match status" value="1"/>
</dbReference>
<dbReference type="Pfam" id="PF00501">
    <property type="entry name" value="AMP-binding"/>
    <property type="match status" value="1"/>
</dbReference>
<reference evidence="5" key="1">
    <citation type="journal article" date="2020" name="mSystems">
        <title>Genome- and Community-Level Interaction Insights into Carbon Utilization and Element Cycling Functions of Hydrothermarchaeota in Hydrothermal Sediment.</title>
        <authorList>
            <person name="Zhou Z."/>
            <person name="Liu Y."/>
            <person name="Xu W."/>
            <person name="Pan J."/>
            <person name="Luo Z.H."/>
            <person name="Li M."/>
        </authorList>
    </citation>
    <scope>NUCLEOTIDE SEQUENCE [LARGE SCALE GENOMIC DNA]</scope>
    <source>
        <strain evidence="5">SpSt-477</strain>
    </source>
</reference>
<evidence type="ECO:0000256" key="2">
    <source>
        <dbReference type="ARBA" id="ARBA00022832"/>
    </source>
</evidence>
<evidence type="ECO:0000313" key="5">
    <source>
        <dbReference type="EMBL" id="HGU32992.1"/>
    </source>
</evidence>
<dbReference type="InterPro" id="IPR020845">
    <property type="entry name" value="AMP-binding_CS"/>
</dbReference>
<dbReference type="InterPro" id="IPR042099">
    <property type="entry name" value="ANL_N_sf"/>
</dbReference>
<sequence>MEKTINEVFRNRCERYRDRLAVEKKRNGVWHSATWRQYYEWASAVGLAFRDMGIVRGDRIAILSENRLEWLYTDMGTLGIGAVLVPVYPTLTAEDVHHLLKDSGSRILVVENEEQLCKVLSVWDQLPALEHVIVCDPSPSAADNARIMTFENLLHKGAALRNASPEAFSVLASEVEPGDLATIVYTSGTTGLPKGAMITHENIMAVVLSLDAIEPKFANDTDQAVPFLPLTHVFERAAGHFYGMYVGITSSYAESVNTLLADFADRKPTIILAVPRVCEKVYQKILLQVQSQPQWKQKVFHWGHDIGLRISALREAHKPIPPLLKWQFDIAYRLIFQKLRDNLGGRVRWMTASGAPTSRDIILFFNASGITVIEGYGMTECFAPATMSHLDDYKIGTVGKAIPGVSIRIAEDGEILIKGKNVFKGYWNLPEETAAVFTEDGWLRSGDIGVLDEEGFLTITDRKKHLIITSGGKNVAPQKIENLFLSDPLFQYVIVIGDRRKFLSALIGIQLDQAAHLARARGISFEKPSDLLDNPAFLQIVEEHVQERNTHLARFETIKKYHIMQRELSQETGELTPSMKLKRNVIFKKYEREIEAMYAE</sequence>
<dbReference type="CDD" id="cd05907">
    <property type="entry name" value="VL_LC_FACS_like"/>
    <property type="match status" value="1"/>
</dbReference>
<dbReference type="PROSITE" id="PS00455">
    <property type="entry name" value="AMP_BINDING"/>
    <property type="match status" value="1"/>
</dbReference>
<gene>
    <name evidence="5" type="ORF">ENS29_09065</name>
</gene>
<proteinExistence type="predicted"/>
<dbReference type="Pfam" id="PF23562">
    <property type="entry name" value="AMP-binding_C_3"/>
    <property type="match status" value="1"/>
</dbReference>
<name>A0A7C4RRN3_9BACT</name>
<dbReference type="PANTHER" id="PTHR43272">
    <property type="entry name" value="LONG-CHAIN-FATTY-ACID--COA LIGASE"/>
    <property type="match status" value="1"/>
</dbReference>
<feature type="domain" description="AMP-dependent synthetase/ligase" evidence="4">
    <location>
        <begin position="9"/>
        <end position="427"/>
    </location>
</feature>
<keyword evidence="3" id="KW-0443">Lipid metabolism</keyword>
<keyword evidence="1 5" id="KW-0436">Ligase</keyword>
<keyword evidence="2" id="KW-0276">Fatty acid metabolism</keyword>
<comment type="caution">
    <text evidence="5">The sequence shown here is derived from an EMBL/GenBank/DDBJ whole genome shotgun (WGS) entry which is preliminary data.</text>
</comment>
<organism evidence="5">
    <name type="scientific">Desulfatirhabdium butyrativorans</name>
    <dbReference type="NCBI Taxonomy" id="340467"/>
    <lineage>
        <taxon>Bacteria</taxon>
        <taxon>Pseudomonadati</taxon>
        <taxon>Thermodesulfobacteriota</taxon>
        <taxon>Desulfobacteria</taxon>
        <taxon>Desulfobacterales</taxon>
        <taxon>Desulfatirhabdiaceae</taxon>
        <taxon>Desulfatirhabdium</taxon>
    </lineage>
</organism>
<dbReference type="AlphaFoldDB" id="A0A7C4RRN3"/>